<dbReference type="SMART" id="SM00490">
    <property type="entry name" value="HELICc"/>
    <property type="match status" value="1"/>
</dbReference>
<dbReference type="PANTHER" id="PTHR47957:SF3">
    <property type="entry name" value="ATP-DEPENDENT HELICASE HRQ1"/>
    <property type="match status" value="1"/>
</dbReference>
<proteinExistence type="predicted"/>
<dbReference type="GO" id="GO:0003676">
    <property type="term" value="F:nucleic acid binding"/>
    <property type="evidence" value="ECO:0007669"/>
    <property type="project" value="InterPro"/>
</dbReference>
<feature type="domain" description="Helicase C-terminal" evidence="5">
    <location>
        <begin position="495"/>
        <end position="646"/>
    </location>
</feature>
<dbReference type="InterPro" id="IPR014001">
    <property type="entry name" value="Helicase_ATP-bd"/>
</dbReference>
<dbReference type="GO" id="GO:0043138">
    <property type="term" value="F:3'-5' DNA helicase activity"/>
    <property type="evidence" value="ECO:0007669"/>
    <property type="project" value="TreeGrafter"/>
</dbReference>
<feature type="domain" description="Helicase ATP-binding" evidence="4">
    <location>
        <begin position="226"/>
        <end position="403"/>
    </location>
</feature>
<dbReference type="InterPro" id="IPR011545">
    <property type="entry name" value="DEAD/DEAH_box_helicase_dom"/>
</dbReference>
<reference evidence="6" key="1">
    <citation type="submission" date="2023-01" db="EMBL/GenBank/DDBJ databases">
        <title>Metagenome sequencing of chrysophaentin producing Chrysophaeum taylorii.</title>
        <authorList>
            <person name="Davison J."/>
            <person name="Bewley C."/>
        </authorList>
    </citation>
    <scope>NUCLEOTIDE SEQUENCE</scope>
    <source>
        <strain evidence="6">NIES-1699</strain>
    </source>
</reference>
<dbReference type="CDD" id="cd17923">
    <property type="entry name" value="DEXHc_Hrq1-like"/>
    <property type="match status" value="1"/>
</dbReference>
<evidence type="ECO:0000259" key="4">
    <source>
        <dbReference type="PROSITE" id="PS51192"/>
    </source>
</evidence>
<sequence length="1035" mass="113549">MDFRRFFGPQKRREMLAETVPSGNPKKRRLKKTSDGLPPPDDDRESEALKAWEACRAVAVSLERMHVELSLEAIAKALPTEGLKRACVEVLKKVASSCERAVIVSDNGKVVFPPLEASRRGRGEAARTALVREALLESRREADDIRVTRRRRTTTTTTTTTGMPMQPCEEEGEEAAIVRYLRSVPFYEDQIAHVEVVPRREARFAKTTTAAVPFPRPLYAHQAAAIDAALGGKHVALCTGTASGKTLAYTLPALAAARDCRAGCVALFLFPTKALAQDQVASFRKTAAEVAPGASVACLDGDTPQADRETIRLSPPSVIVTNPDMLHFTLLPTDEWRALLRTVRYVVVDEAHVYVGIFGSHVAAVLRRLARLVEGLQFFCCSATISNPLEHAKLLLPVDDEKVVVLVDDDGSPRGEKSVVIWNPPLMPVKNDDDEKKKMSWRDPVELAAQAPADTYYLAGAERERLEAMRRSRNEMVEAMAPSERFARRRSSIYETAKLLAALVTQNVRTLAFARTRKLVELVLGYARDLVPDALKPRLAAYRGGYDKTERRLVEAGLFGGSLLGVVATSALELGVDVGDLDATLHLGHPGSIASLWQQAGRAGRRPESRSVAVVVCWDAPIDQTFARCGSKLLERGVEPAILDASNETVIRDHLLCAAAERPVPQGCFAPKACFDHLVAKGKLVWQQKCGAYVAHPLAAKSCCSNVNLRMIDPITFSVRLSTSKAVIDAVPYSRAFFELYEGAIYLHQAKPHVVTKLDLKACEAWAKPLASCAYHTSSRNHTDVDPTKRLETWRDIVSTGCVHVTSKVWGFRKVCRKTGKTLSLHEFSLPQLEMHSRATWIDVPPQAFADIDDAGLDHRAGIHALNHAILVVAPLFVVCDVGDLATEHVHPHQHRPRPARVIVYDARPGGTGVSDKIFRRIHAVLEQTLNVLAACPCQSASGCPACLHLQSCSGHNRVLDKRAAVIIVEAILRQNHPTSPPPNLLHPDDTTPRRRRRAASLKTAGAMDGRRAVALQSTWAPCLPDFTPADHAHE</sequence>
<evidence type="ECO:0000259" key="5">
    <source>
        <dbReference type="PROSITE" id="PS51194"/>
    </source>
</evidence>
<dbReference type="GO" id="GO:0005524">
    <property type="term" value="F:ATP binding"/>
    <property type="evidence" value="ECO:0007669"/>
    <property type="project" value="UniProtKB-KW"/>
</dbReference>
<dbReference type="Pfam" id="PF00271">
    <property type="entry name" value="Helicase_C"/>
    <property type="match status" value="1"/>
</dbReference>
<gene>
    <name evidence="6" type="ORF">CTAYLR_006167</name>
</gene>
<dbReference type="EMBL" id="JAQMWT010000027">
    <property type="protein sequence ID" value="KAJ8613589.1"/>
    <property type="molecule type" value="Genomic_DNA"/>
</dbReference>
<dbReference type="PROSITE" id="PS51192">
    <property type="entry name" value="HELICASE_ATP_BIND_1"/>
    <property type="match status" value="1"/>
</dbReference>
<evidence type="ECO:0008006" key="8">
    <source>
        <dbReference type="Google" id="ProtNLM"/>
    </source>
</evidence>
<dbReference type="SUPFAM" id="SSF52540">
    <property type="entry name" value="P-loop containing nucleoside triphosphate hydrolases"/>
    <property type="match status" value="1"/>
</dbReference>
<dbReference type="GO" id="GO:0005634">
    <property type="term" value="C:nucleus"/>
    <property type="evidence" value="ECO:0007669"/>
    <property type="project" value="TreeGrafter"/>
</dbReference>
<dbReference type="Pfam" id="PF09369">
    <property type="entry name" value="MZB"/>
    <property type="match status" value="1"/>
</dbReference>
<dbReference type="AlphaFoldDB" id="A0AAD7XRP6"/>
<dbReference type="Proteomes" id="UP001230188">
    <property type="component" value="Unassembled WGS sequence"/>
</dbReference>
<keyword evidence="2" id="KW-0067">ATP-binding</keyword>
<dbReference type="InterPro" id="IPR001650">
    <property type="entry name" value="Helicase_C-like"/>
</dbReference>
<dbReference type="SMART" id="SM00487">
    <property type="entry name" value="DEXDc"/>
    <property type="match status" value="1"/>
</dbReference>
<evidence type="ECO:0000256" key="3">
    <source>
        <dbReference type="SAM" id="MobiDB-lite"/>
    </source>
</evidence>
<organism evidence="6 7">
    <name type="scientific">Chrysophaeum taylorii</name>
    <dbReference type="NCBI Taxonomy" id="2483200"/>
    <lineage>
        <taxon>Eukaryota</taxon>
        <taxon>Sar</taxon>
        <taxon>Stramenopiles</taxon>
        <taxon>Ochrophyta</taxon>
        <taxon>Pelagophyceae</taxon>
        <taxon>Pelagomonadales</taxon>
        <taxon>Pelagomonadaceae</taxon>
        <taxon>Chrysophaeum</taxon>
    </lineage>
</organism>
<dbReference type="GO" id="GO:0006289">
    <property type="term" value="P:nucleotide-excision repair"/>
    <property type="evidence" value="ECO:0007669"/>
    <property type="project" value="TreeGrafter"/>
</dbReference>
<evidence type="ECO:0000256" key="1">
    <source>
        <dbReference type="ARBA" id="ARBA00022741"/>
    </source>
</evidence>
<feature type="compositionally biased region" description="Basic and acidic residues" evidence="3">
    <location>
        <begin position="1"/>
        <end position="16"/>
    </location>
</feature>
<keyword evidence="7" id="KW-1185">Reference proteome</keyword>
<evidence type="ECO:0000256" key="2">
    <source>
        <dbReference type="ARBA" id="ARBA00022840"/>
    </source>
</evidence>
<keyword evidence="1" id="KW-0547">Nucleotide-binding</keyword>
<dbReference type="GO" id="GO:0036297">
    <property type="term" value="P:interstrand cross-link repair"/>
    <property type="evidence" value="ECO:0007669"/>
    <property type="project" value="TreeGrafter"/>
</dbReference>
<evidence type="ECO:0000313" key="7">
    <source>
        <dbReference type="Proteomes" id="UP001230188"/>
    </source>
</evidence>
<dbReference type="CDD" id="cd18797">
    <property type="entry name" value="SF2_C_Hrq"/>
    <property type="match status" value="1"/>
</dbReference>
<dbReference type="Pfam" id="PF00270">
    <property type="entry name" value="DEAD"/>
    <property type="match status" value="1"/>
</dbReference>
<accession>A0AAD7XRP6</accession>
<feature type="region of interest" description="Disordered" evidence="3">
    <location>
        <begin position="1"/>
        <end position="46"/>
    </location>
</feature>
<dbReference type="InterPro" id="IPR027417">
    <property type="entry name" value="P-loop_NTPase"/>
</dbReference>
<evidence type="ECO:0000313" key="6">
    <source>
        <dbReference type="EMBL" id="KAJ8613589.1"/>
    </source>
</evidence>
<dbReference type="PANTHER" id="PTHR47957">
    <property type="entry name" value="ATP-DEPENDENT HELICASE HRQ1"/>
    <property type="match status" value="1"/>
</dbReference>
<protein>
    <recommendedName>
        <fullName evidence="8">DEAD/DEAH box helicase</fullName>
    </recommendedName>
</protein>
<dbReference type="InterPro" id="IPR018973">
    <property type="entry name" value="MZB"/>
</dbReference>
<comment type="caution">
    <text evidence="6">The sequence shown here is derived from an EMBL/GenBank/DDBJ whole genome shotgun (WGS) entry which is preliminary data.</text>
</comment>
<dbReference type="PROSITE" id="PS51194">
    <property type="entry name" value="HELICASE_CTER"/>
    <property type="match status" value="1"/>
</dbReference>
<name>A0AAD7XRP6_9STRA</name>
<dbReference type="Gene3D" id="3.40.50.300">
    <property type="entry name" value="P-loop containing nucleotide triphosphate hydrolases"/>
    <property type="match status" value="2"/>
</dbReference>